<evidence type="ECO:0008006" key="9">
    <source>
        <dbReference type="Google" id="ProtNLM"/>
    </source>
</evidence>
<feature type="transmembrane region" description="Helical" evidence="6">
    <location>
        <begin position="407"/>
        <end position="426"/>
    </location>
</feature>
<evidence type="ECO:0000256" key="2">
    <source>
        <dbReference type="ARBA" id="ARBA00022692"/>
    </source>
</evidence>
<dbReference type="AlphaFoldDB" id="A0A9P4U303"/>
<sequence length="732" mass="82297">MSLWTLPIIGKLNAAYAAALALIVIQVSIGILYKAAQSGGNYAFSASSSVTISEFLKLLLSTYFFYREWLQRRQNSTHQTLSVEEMRRDSMEEKGLCEDGSEETSEGSKRSESAVDARYWTLSNPRSDVGSFVQACRDELPTEIRYGFAQLALFYVLINNTVFLLYRLADPGTIQLIKSGTTLITALVMIFALKTNIVRGQWLAIILQVCGIVTTQYRPGGAAYPLSTYLILLFQTTISAISSVYNQNLCKSVDKSLHVMNMTLYGSGMCLNLMLHFVIRLIEWDEPGFFTGYGSWGACMVILSNVFIGLAMTAVYKYADAIIKCFATAISTGVLLYVSPILFNVTLSFLVLPGTLVVFIAAWLYAEATPPRSSSKIPDSPVRRQQRRSLLMGFLSEYSAQGRYRRAGLSLATCLTVFIIACLNSANSNKSSGNTDKAPPASGDHGGDLITIDSPFKNSLAFVRWNSHIAERIPIIKSSYSPFFYTMHISMPSLSNALAEVTQNITWDTWEDAFTIYHSVRDTMSQLLEDPNTQDIDGIMYFHFDAWVEPLQFADMDRNKIWFLDGPEPKFECMKTVDRYGNWWGWGANHHELALQGVRIASHMQKSKYIIDPDEFCIGWSDIYFIPRRYFRDYIALSDILYAVPVFHELAIPTIIHIIDKTYQSHPTRSIIEPLGDCWGSCCATNPLAEDIMWRRCGHKMDFLNENVTKVHFERLAANSLILGKQVGNMGV</sequence>
<feature type="transmembrane region" description="Helical" evidence="6">
    <location>
        <begin position="262"/>
        <end position="282"/>
    </location>
</feature>
<evidence type="ECO:0000256" key="3">
    <source>
        <dbReference type="ARBA" id="ARBA00022989"/>
    </source>
</evidence>
<feature type="transmembrane region" description="Helical" evidence="6">
    <location>
        <begin position="172"/>
        <end position="193"/>
    </location>
</feature>
<feature type="region of interest" description="Disordered" evidence="5">
    <location>
        <begin position="81"/>
        <end position="112"/>
    </location>
</feature>
<feature type="transmembrane region" description="Helical" evidence="6">
    <location>
        <begin position="294"/>
        <end position="314"/>
    </location>
</feature>
<feature type="transmembrane region" description="Helical" evidence="6">
    <location>
        <begin position="345"/>
        <end position="366"/>
    </location>
</feature>
<feature type="transmembrane region" description="Helical" evidence="6">
    <location>
        <begin position="321"/>
        <end position="339"/>
    </location>
</feature>
<gene>
    <name evidence="7" type="ORF">EJ08DRAFT_337087</name>
</gene>
<feature type="transmembrane region" description="Helical" evidence="6">
    <location>
        <begin position="200"/>
        <end position="217"/>
    </location>
</feature>
<proteinExistence type="predicted"/>
<keyword evidence="8" id="KW-1185">Reference proteome</keyword>
<evidence type="ECO:0000313" key="7">
    <source>
        <dbReference type="EMBL" id="KAF2435425.1"/>
    </source>
</evidence>
<evidence type="ECO:0000313" key="8">
    <source>
        <dbReference type="Proteomes" id="UP000800235"/>
    </source>
</evidence>
<feature type="transmembrane region" description="Helical" evidence="6">
    <location>
        <begin position="223"/>
        <end position="241"/>
    </location>
</feature>
<name>A0A9P4U303_9PEZI</name>
<feature type="transmembrane region" description="Helical" evidence="6">
    <location>
        <begin position="12"/>
        <end position="36"/>
    </location>
</feature>
<keyword evidence="3 6" id="KW-1133">Transmembrane helix</keyword>
<dbReference type="Proteomes" id="UP000800235">
    <property type="component" value="Unassembled WGS sequence"/>
</dbReference>
<comment type="subcellular location">
    <subcellularLocation>
        <location evidence="1">Membrane</location>
        <topology evidence="1">Multi-pass membrane protein</topology>
    </subcellularLocation>
</comment>
<dbReference type="Pfam" id="PF04142">
    <property type="entry name" value="Nuc_sug_transp"/>
    <property type="match status" value="1"/>
</dbReference>
<evidence type="ECO:0000256" key="5">
    <source>
        <dbReference type="SAM" id="MobiDB-lite"/>
    </source>
</evidence>
<dbReference type="EMBL" id="MU007013">
    <property type="protein sequence ID" value="KAF2435425.1"/>
    <property type="molecule type" value="Genomic_DNA"/>
</dbReference>
<accession>A0A9P4U303</accession>
<evidence type="ECO:0000256" key="4">
    <source>
        <dbReference type="ARBA" id="ARBA00023136"/>
    </source>
</evidence>
<protein>
    <recommendedName>
        <fullName evidence="9">UDP-galactose transporter</fullName>
    </recommendedName>
</protein>
<feature type="transmembrane region" description="Helical" evidence="6">
    <location>
        <begin position="42"/>
        <end position="66"/>
    </location>
</feature>
<keyword evidence="4 6" id="KW-0472">Membrane</keyword>
<dbReference type="OrthoDB" id="408493at2759"/>
<keyword evidence="2 6" id="KW-0812">Transmembrane</keyword>
<reference evidence="7" key="1">
    <citation type="journal article" date="2020" name="Stud. Mycol.">
        <title>101 Dothideomycetes genomes: a test case for predicting lifestyles and emergence of pathogens.</title>
        <authorList>
            <person name="Haridas S."/>
            <person name="Albert R."/>
            <person name="Binder M."/>
            <person name="Bloem J."/>
            <person name="Labutti K."/>
            <person name="Salamov A."/>
            <person name="Andreopoulos B."/>
            <person name="Baker S."/>
            <person name="Barry K."/>
            <person name="Bills G."/>
            <person name="Bluhm B."/>
            <person name="Cannon C."/>
            <person name="Castanera R."/>
            <person name="Culley D."/>
            <person name="Daum C."/>
            <person name="Ezra D."/>
            <person name="Gonzalez J."/>
            <person name="Henrissat B."/>
            <person name="Kuo A."/>
            <person name="Liang C."/>
            <person name="Lipzen A."/>
            <person name="Lutzoni F."/>
            <person name="Magnuson J."/>
            <person name="Mondo S."/>
            <person name="Nolan M."/>
            <person name="Ohm R."/>
            <person name="Pangilinan J."/>
            <person name="Park H.-J."/>
            <person name="Ramirez L."/>
            <person name="Alfaro M."/>
            <person name="Sun H."/>
            <person name="Tritt A."/>
            <person name="Yoshinaga Y."/>
            <person name="Zwiers L.-H."/>
            <person name="Turgeon B."/>
            <person name="Goodwin S."/>
            <person name="Spatafora J."/>
            <person name="Crous P."/>
            <person name="Grigoriev I."/>
        </authorList>
    </citation>
    <scope>NUCLEOTIDE SEQUENCE</scope>
    <source>
        <strain evidence="7">CBS 130266</strain>
    </source>
</reference>
<comment type="caution">
    <text evidence="7">The sequence shown here is derived from an EMBL/GenBank/DDBJ whole genome shotgun (WGS) entry which is preliminary data.</text>
</comment>
<dbReference type="InterPro" id="IPR007271">
    <property type="entry name" value="Nuc_sug_transpt"/>
</dbReference>
<evidence type="ECO:0000256" key="6">
    <source>
        <dbReference type="SAM" id="Phobius"/>
    </source>
</evidence>
<dbReference type="PANTHER" id="PTHR10231">
    <property type="entry name" value="NUCLEOTIDE-SUGAR TRANSMEMBRANE TRANSPORTER"/>
    <property type="match status" value="1"/>
</dbReference>
<dbReference type="GO" id="GO:0000139">
    <property type="term" value="C:Golgi membrane"/>
    <property type="evidence" value="ECO:0007669"/>
    <property type="project" value="InterPro"/>
</dbReference>
<feature type="compositionally biased region" description="Basic and acidic residues" evidence="5">
    <location>
        <begin position="84"/>
        <end position="97"/>
    </location>
</feature>
<evidence type="ECO:0000256" key="1">
    <source>
        <dbReference type="ARBA" id="ARBA00004141"/>
    </source>
</evidence>
<organism evidence="7 8">
    <name type="scientific">Tothia fuscella</name>
    <dbReference type="NCBI Taxonomy" id="1048955"/>
    <lineage>
        <taxon>Eukaryota</taxon>
        <taxon>Fungi</taxon>
        <taxon>Dikarya</taxon>
        <taxon>Ascomycota</taxon>
        <taxon>Pezizomycotina</taxon>
        <taxon>Dothideomycetes</taxon>
        <taxon>Pleosporomycetidae</taxon>
        <taxon>Venturiales</taxon>
        <taxon>Cylindrosympodiaceae</taxon>
        <taxon>Tothia</taxon>
    </lineage>
</organism>
<dbReference type="GO" id="GO:0015165">
    <property type="term" value="F:pyrimidine nucleotide-sugar transmembrane transporter activity"/>
    <property type="evidence" value="ECO:0007669"/>
    <property type="project" value="InterPro"/>
</dbReference>
<feature type="transmembrane region" description="Helical" evidence="6">
    <location>
        <begin position="146"/>
        <end position="166"/>
    </location>
</feature>